<dbReference type="AlphaFoldDB" id="A0A8H7NWG9"/>
<proteinExistence type="predicted"/>
<reference evidence="4" key="1">
    <citation type="submission" date="2020-11" db="EMBL/GenBank/DDBJ databases">
        <authorList>
            <person name="Koelle M."/>
            <person name="Horta M.A.C."/>
            <person name="Nowrousian M."/>
            <person name="Ohm R.A."/>
            <person name="Benz P."/>
            <person name="Pilgard A."/>
        </authorList>
    </citation>
    <scope>NUCLEOTIDE SEQUENCE</scope>
    <source>
        <strain evidence="4">FPRL280</strain>
    </source>
</reference>
<feature type="compositionally biased region" description="Polar residues" evidence="1">
    <location>
        <begin position="341"/>
        <end position="352"/>
    </location>
</feature>
<accession>A0A8H7NWG9</accession>
<feature type="domain" description="DUF6533" evidence="3">
    <location>
        <begin position="16"/>
        <end position="52"/>
    </location>
</feature>
<dbReference type="Proteomes" id="UP000639403">
    <property type="component" value="Unassembled WGS sequence"/>
</dbReference>
<dbReference type="InterPro" id="IPR045340">
    <property type="entry name" value="DUF6533"/>
</dbReference>
<feature type="transmembrane region" description="Helical" evidence="2">
    <location>
        <begin position="132"/>
        <end position="155"/>
    </location>
</feature>
<feature type="transmembrane region" description="Helical" evidence="2">
    <location>
        <begin position="84"/>
        <end position="111"/>
    </location>
</feature>
<feature type="transmembrane region" description="Helical" evidence="2">
    <location>
        <begin position="46"/>
        <end position="64"/>
    </location>
</feature>
<name>A0A8H7NWG9_9APHY</name>
<evidence type="ECO:0000256" key="1">
    <source>
        <dbReference type="SAM" id="MobiDB-lite"/>
    </source>
</evidence>
<keyword evidence="2" id="KW-1133">Transmembrane helix</keyword>
<evidence type="ECO:0000313" key="4">
    <source>
        <dbReference type="EMBL" id="KAF9807178.1"/>
    </source>
</evidence>
<keyword evidence="2" id="KW-0472">Membrane</keyword>
<evidence type="ECO:0000259" key="3">
    <source>
        <dbReference type="Pfam" id="PF20151"/>
    </source>
</evidence>
<organism evidence="4 5">
    <name type="scientific">Rhodonia placenta</name>
    <dbReference type="NCBI Taxonomy" id="104341"/>
    <lineage>
        <taxon>Eukaryota</taxon>
        <taxon>Fungi</taxon>
        <taxon>Dikarya</taxon>
        <taxon>Basidiomycota</taxon>
        <taxon>Agaricomycotina</taxon>
        <taxon>Agaricomycetes</taxon>
        <taxon>Polyporales</taxon>
        <taxon>Adustoporiaceae</taxon>
        <taxon>Rhodonia</taxon>
    </lineage>
</organism>
<reference evidence="4" key="2">
    <citation type="journal article" name="Front. Microbiol.">
        <title>Degradative Capacity of Two Strains of Rhodonia placenta: From Phenotype to Genotype.</title>
        <authorList>
            <person name="Kolle M."/>
            <person name="Horta M.A.C."/>
            <person name="Nowrousian M."/>
            <person name="Ohm R.A."/>
            <person name="Benz J.P."/>
            <person name="Pilgard A."/>
        </authorList>
    </citation>
    <scope>NUCLEOTIDE SEQUENCE</scope>
    <source>
        <strain evidence="4">FPRL280</strain>
    </source>
</reference>
<keyword evidence="2" id="KW-0812">Transmembrane</keyword>
<sequence length="359" mass="39655">MTMLVNAALTDTRIGLFVYDSIITFNLECRAIWACKFTGATALYVALRYVSLANVIATVIMYTIPSCEVTFTSIRVYAIDGQQWMKASVVMILGLVPVTLNIVNIFSLWILCHSFMRGSQYGSSKESVYCTAEVVLLVSRACILISNLLVVMSTWQATRNNRGLTALNSRGSLTSMLFRDGTVHFALVVGLNATNITSTLLTDVGAFDTTFYPDLAASVQNSLDFSGPVEYISTVVLCRFFLKLRHFSGTPNVNGSTLSSHKTSFSRFASRIIGNLGEMLEDDHQALEVNLDRELDELSDAEEFDSEGDLYDIPNNPSDARLSTMVDEVLLKRYTRDRSTPGHNLSETSSEDQGMVDIV</sequence>
<evidence type="ECO:0000313" key="5">
    <source>
        <dbReference type="Proteomes" id="UP000639403"/>
    </source>
</evidence>
<feature type="region of interest" description="Disordered" evidence="1">
    <location>
        <begin position="337"/>
        <end position="359"/>
    </location>
</feature>
<dbReference type="Pfam" id="PF20151">
    <property type="entry name" value="DUF6533"/>
    <property type="match status" value="1"/>
</dbReference>
<comment type="caution">
    <text evidence="4">The sequence shown here is derived from an EMBL/GenBank/DDBJ whole genome shotgun (WGS) entry which is preliminary data.</text>
</comment>
<evidence type="ECO:0000256" key="2">
    <source>
        <dbReference type="SAM" id="Phobius"/>
    </source>
</evidence>
<protein>
    <recommendedName>
        <fullName evidence="3">DUF6533 domain-containing protein</fullName>
    </recommendedName>
</protein>
<dbReference type="EMBL" id="JADOXO010000289">
    <property type="protein sequence ID" value="KAF9807178.1"/>
    <property type="molecule type" value="Genomic_DNA"/>
</dbReference>
<gene>
    <name evidence="4" type="ORF">IEO21_08337</name>
</gene>